<name>A0AA38IPH8_9CUCU</name>
<dbReference type="Proteomes" id="UP001168821">
    <property type="component" value="Unassembled WGS sequence"/>
</dbReference>
<sequence length="90" mass="10423">MGDFFACRCDADELPRIPIYQNKYWIIYGSDEIPKLKIKRARKSDTMGVDRRPDDRHKGGPDSERTPIRGDARSRKGTLHKLRDAESSFL</sequence>
<evidence type="ECO:0000256" key="1">
    <source>
        <dbReference type="SAM" id="MobiDB-lite"/>
    </source>
</evidence>
<feature type="compositionally biased region" description="Basic and acidic residues" evidence="1">
    <location>
        <begin position="43"/>
        <end position="74"/>
    </location>
</feature>
<dbReference type="EMBL" id="JALNTZ010000003">
    <property type="protein sequence ID" value="KAJ3657852.1"/>
    <property type="molecule type" value="Genomic_DNA"/>
</dbReference>
<comment type="caution">
    <text evidence="2">The sequence shown here is derived from an EMBL/GenBank/DDBJ whole genome shotgun (WGS) entry which is preliminary data.</text>
</comment>
<gene>
    <name evidence="2" type="ORF">Zmor_009629</name>
</gene>
<keyword evidence="3" id="KW-1185">Reference proteome</keyword>
<evidence type="ECO:0000313" key="2">
    <source>
        <dbReference type="EMBL" id="KAJ3657852.1"/>
    </source>
</evidence>
<protein>
    <submittedName>
        <fullName evidence="2">Uncharacterized protein</fullName>
    </submittedName>
</protein>
<proteinExistence type="predicted"/>
<feature type="compositionally biased region" description="Basic and acidic residues" evidence="1">
    <location>
        <begin position="81"/>
        <end position="90"/>
    </location>
</feature>
<evidence type="ECO:0000313" key="3">
    <source>
        <dbReference type="Proteomes" id="UP001168821"/>
    </source>
</evidence>
<accession>A0AA38IPH8</accession>
<feature type="region of interest" description="Disordered" evidence="1">
    <location>
        <begin position="39"/>
        <end position="90"/>
    </location>
</feature>
<reference evidence="2" key="1">
    <citation type="journal article" date="2023" name="G3 (Bethesda)">
        <title>Whole genome assemblies of Zophobas morio and Tenebrio molitor.</title>
        <authorList>
            <person name="Kaur S."/>
            <person name="Stinson S.A."/>
            <person name="diCenzo G.C."/>
        </authorList>
    </citation>
    <scope>NUCLEOTIDE SEQUENCE</scope>
    <source>
        <strain evidence="2">QUZm001</strain>
    </source>
</reference>
<dbReference type="AlphaFoldDB" id="A0AA38IPH8"/>
<organism evidence="2 3">
    <name type="scientific">Zophobas morio</name>
    <dbReference type="NCBI Taxonomy" id="2755281"/>
    <lineage>
        <taxon>Eukaryota</taxon>
        <taxon>Metazoa</taxon>
        <taxon>Ecdysozoa</taxon>
        <taxon>Arthropoda</taxon>
        <taxon>Hexapoda</taxon>
        <taxon>Insecta</taxon>
        <taxon>Pterygota</taxon>
        <taxon>Neoptera</taxon>
        <taxon>Endopterygota</taxon>
        <taxon>Coleoptera</taxon>
        <taxon>Polyphaga</taxon>
        <taxon>Cucujiformia</taxon>
        <taxon>Tenebrionidae</taxon>
        <taxon>Zophobas</taxon>
    </lineage>
</organism>